<sequence length="478" mass="50151">MNCQEFRKAWTDETDIETLSHIETCEECIAWMEAQLTSGEEVQFLKEVPQPTADLEEKIMQAIYQTAGQGVPPHAASASVTTSPKQAEFRRWTFLLPSLTWVGAAAILLAVGVAGYQQFHQAGQGAATESAMQSGSTAKDEQKAGQPADAPSIRLSPDTSVSSPAAGSVQSAPATKQPDGQTSPDASMDQPGALALNGNGTEQPGADASQAREPQAGPGEAAAEKAQAPQTPQQPAAETVNESVPSPHKRTIIAARNANGKAAADQSHPEDAQSGQTDASNPTGGVTAFRAAENESGVQTFSAALAADPSTESVPPVAGPPATALAKQEITLSTFTDLETAVRSSDLPVPVLNQPPDGMALQAVTVQYESPTSQKVVRLSAQYRHSKEWIKVDVVPNAKGKRSLSIPGTFTATQLFTVNGEQAIAVSFDQQASSGEAAAQHAVHFNAQTGNRSLYVVLTARGIRLDQLVEVSKQLTWR</sequence>
<keyword evidence="2" id="KW-1133">Transmembrane helix</keyword>
<organism evidence="3 4">
    <name type="scientific">Brevibacillus thermoruber</name>
    <dbReference type="NCBI Taxonomy" id="33942"/>
    <lineage>
        <taxon>Bacteria</taxon>
        <taxon>Bacillati</taxon>
        <taxon>Bacillota</taxon>
        <taxon>Bacilli</taxon>
        <taxon>Bacillales</taxon>
        <taxon>Paenibacillaceae</taxon>
        <taxon>Brevibacillus</taxon>
    </lineage>
</organism>
<evidence type="ECO:0000256" key="1">
    <source>
        <dbReference type="SAM" id="MobiDB-lite"/>
    </source>
</evidence>
<evidence type="ECO:0000313" key="3">
    <source>
        <dbReference type="EMBL" id="MDA5109369.1"/>
    </source>
</evidence>
<keyword evidence="2" id="KW-0472">Membrane</keyword>
<reference evidence="3" key="1">
    <citation type="submission" date="2022-12" db="EMBL/GenBank/DDBJ databases">
        <title>Draft genome sequence of the thermophilic strain Brevibacillus thermoruber HT42, isolated from Los Humeros, Puebla, Mexico, with biotechnological potential.</title>
        <authorList>
            <person name="Lara Sanchez J."/>
            <person name="Solis Palacios R."/>
            <person name="Bustos Baena A.S."/>
            <person name="Ruz Baez A.E."/>
            <person name="Espinosa Luna G."/>
            <person name="Oliart Ros R.M."/>
        </authorList>
    </citation>
    <scope>NUCLEOTIDE SEQUENCE</scope>
    <source>
        <strain evidence="3">HT42</strain>
    </source>
</reference>
<evidence type="ECO:0000313" key="4">
    <source>
        <dbReference type="Proteomes" id="UP001151071"/>
    </source>
</evidence>
<name>A0A9X3Z457_9BACL</name>
<protein>
    <submittedName>
        <fullName evidence="3">Uncharacterized protein</fullName>
    </submittedName>
</protein>
<gene>
    <name evidence="3" type="ORF">O3V59_13440</name>
</gene>
<feature type="region of interest" description="Disordered" evidence="1">
    <location>
        <begin position="127"/>
        <end position="286"/>
    </location>
</feature>
<dbReference type="AlphaFoldDB" id="A0A9X3Z457"/>
<feature type="compositionally biased region" description="Low complexity" evidence="1">
    <location>
        <begin position="254"/>
        <end position="264"/>
    </location>
</feature>
<feature type="compositionally biased region" description="Polar residues" evidence="1">
    <location>
        <begin position="157"/>
        <end position="185"/>
    </location>
</feature>
<feature type="compositionally biased region" description="Low complexity" evidence="1">
    <location>
        <begin position="213"/>
        <end position="239"/>
    </location>
</feature>
<keyword evidence="2" id="KW-0812">Transmembrane</keyword>
<keyword evidence="4" id="KW-1185">Reference proteome</keyword>
<dbReference type="RefSeq" id="WP_271140334.1">
    <property type="nucleotide sequence ID" value="NZ_JAPYYP010000016.1"/>
</dbReference>
<evidence type="ECO:0000256" key="2">
    <source>
        <dbReference type="SAM" id="Phobius"/>
    </source>
</evidence>
<proteinExistence type="predicted"/>
<dbReference type="EMBL" id="JAPYYP010000016">
    <property type="protein sequence ID" value="MDA5109369.1"/>
    <property type="molecule type" value="Genomic_DNA"/>
</dbReference>
<accession>A0A9X3Z457</accession>
<feature type="compositionally biased region" description="Polar residues" evidence="1">
    <location>
        <begin position="273"/>
        <end position="284"/>
    </location>
</feature>
<comment type="caution">
    <text evidence="3">The sequence shown here is derived from an EMBL/GenBank/DDBJ whole genome shotgun (WGS) entry which is preliminary data.</text>
</comment>
<feature type="transmembrane region" description="Helical" evidence="2">
    <location>
        <begin position="94"/>
        <end position="116"/>
    </location>
</feature>
<dbReference type="Proteomes" id="UP001151071">
    <property type="component" value="Unassembled WGS sequence"/>
</dbReference>